<proteinExistence type="predicted"/>
<reference evidence="1" key="1">
    <citation type="submission" date="2009-09" db="EMBL/GenBank/DDBJ databases">
        <authorList>
            <person name="Weinstock G."/>
            <person name="Sodergren E."/>
            <person name="Clifton S."/>
            <person name="Fulton L."/>
            <person name="Fulton B."/>
            <person name="Courtney L."/>
            <person name="Fronick C."/>
            <person name="Harrison M."/>
            <person name="Strong C."/>
            <person name="Farmer C."/>
            <person name="Delahaunty K."/>
            <person name="Markovic C."/>
            <person name="Hall O."/>
            <person name="Minx P."/>
            <person name="Tomlinson C."/>
            <person name="Mitreva M."/>
            <person name="Nelson J."/>
            <person name="Hou S."/>
            <person name="Wollam A."/>
            <person name="Pepin K.H."/>
            <person name="Johnson M."/>
            <person name="Bhonagiri V."/>
            <person name="Nash W.E."/>
            <person name="Warren W."/>
            <person name="Chinwalla A."/>
            <person name="Mardis E.R."/>
            <person name="Wilson R.K."/>
        </authorList>
    </citation>
    <scope>NUCLEOTIDE SEQUENCE [LARGE SCALE GENOMIC DNA]</scope>
    <source>
        <strain evidence="1">DSM 20583</strain>
    </source>
</reference>
<dbReference type="AlphaFoldDB" id="C9L7L3"/>
<evidence type="ECO:0000313" key="2">
    <source>
        <dbReference type="Proteomes" id="UP000003755"/>
    </source>
</evidence>
<organism evidence="1 2">
    <name type="scientific">Blautia hansenii DSM 20583</name>
    <dbReference type="NCBI Taxonomy" id="537007"/>
    <lineage>
        <taxon>Bacteria</taxon>
        <taxon>Bacillati</taxon>
        <taxon>Bacillota</taxon>
        <taxon>Clostridia</taxon>
        <taxon>Lachnospirales</taxon>
        <taxon>Lachnospiraceae</taxon>
        <taxon>Blautia</taxon>
    </lineage>
</organism>
<dbReference type="HOGENOM" id="CLU_051811_0_0_9"/>
<protein>
    <submittedName>
        <fullName evidence="1">Uncharacterized protein</fullName>
    </submittedName>
</protein>
<name>C9L7L3_BLAHA</name>
<accession>C9L7L3</accession>
<dbReference type="STRING" id="537007.BLAHAN_05383"/>
<dbReference type="RefSeq" id="WP_003020420.1">
    <property type="nucleotide sequence ID" value="NZ_CP022413.2"/>
</dbReference>
<dbReference type="Proteomes" id="UP000003755">
    <property type="component" value="Unassembled WGS sequence"/>
</dbReference>
<dbReference type="EMBL" id="ABYU02000016">
    <property type="protein sequence ID" value="EEX21758.1"/>
    <property type="molecule type" value="Genomic_DNA"/>
</dbReference>
<sequence>MIQVIDSIMGSGKSTWMINYINSHPEQQYLIVVPYLSEVNRYEVALENIKGFQPRNKPGGKISDFKELVASGRNIVTTHALLKNIDRECLNLLQVQNYNLILDEAMQVIEEYHIPQSDLKIILNNEYIKISDDGFVIWNNENENAKEYKGKWVKEIRKYAELNSLMAYQDSDKTPVKLIWNYPSNFFEYFNNIYILTYLWSGDIQEAYFKLHNIEYQHCSLINGKLSPYSKSNDIIERQKYKQLITVLDDKKLNQIGEREYKSKIPLSSSWYKSNVNSLHMKILKNHLYNYFHNKVKTLMIDNMWVTFKDYQSKLKGKGYTGSKKNPCFVPFNTRGTNEYANKKSLAFMVNVYLNPVIKNFFAQHNIQLNQDEYATSILVQWIWRSQIREDKPIILYLPSKRMRDLLNEFFA</sequence>
<dbReference type="KEGG" id="bhan:CGC63_09740"/>
<gene>
    <name evidence="1" type="ORF">BLAHAN_05383</name>
</gene>
<keyword evidence="2" id="KW-1185">Reference proteome</keyword>
<evidence type="ECO:0000313" key="1">
    <source>
        <dbReference type="EMBL" id="EEX21758.1"/>
    </source>
</evidence>
<comment type="caution">
    <text evidence="1">The sequence shown here is derived from an EMBL/GenBank/DDBJ whole genome shotgun (WGS) entry which is preliminary data.</text>
</comment>
<dbReference type="eggNOG" id="ENOG502ZASU">
    <property type="taxonomic scope" value="Bacteria"/>
</dbReference>